<feature type="domain" description="GH16" evidence="1">
    <location>
        <begin position="18"/>
        <end position="283"/>
    </location>
</feature>
<evidence type="ECO:0000313" key="2">
    <source>
        <dbReference type="EMBL" id="GAA4757614.1"/>
    </source>
</evidence>
<reference evidence="3" key="1">
    <citation type="journal article" date="2019" name="Int. J. Syst. Evol. Microbiol.">
        <title>The Global Catalogue of Microorganisms (GCM) 10K type strain sequencing project: providing services to taxonomists for standard genome sequencing and annotation.</title>
        <authorList>
            <consortium name="The Broad Institute Genomics Platform"/>
            <consortium name="The Broad Institute Genome Sequencing Center for Infectious Disease"/>
            <person name="Wu L."/>
            <person name="Ma J."/>
        </authorList>
    </citation>
    <scope>NUCLEOTIDE SEQUENCE [LARGE SCALE GENOMIC DNA]</scope>
    <source>
        <strain evidence="3">JCM 18532</strain>
    </source>
</reference>
<accession>A0ABP8ZJB5</accession>
<dbReference type="EMBL" id="BAABKN010000036">
    <property type="protein sequence ID" value="GAA4757614.1"/>
    <property type="molecule type" value="Genomic_DNA"/>
</dbReference>
<dbReference type="InterPro" id="IPR000757">
    <property type="entry name" value="Beta-glucanase-like"/>
</dbReference>
<keyword evidence="3" id="KW-1185">Reference proteome</keyword>
<dbReference type="Gene3D" id="2.60.120.200">
    <property type="match status" value="1"/>
</dbReference>
<proteinExistence type="predicted"/>
<dbReference type="CDD" id="cd00413">
    <property type="entry name" value="Glyco_hydrolase_16"/>
    <property type="match status" value="1"/>
</dbReference>
<dbReference type="Proteomes" id="UP001499882">
    <property type="component" value="Unassembled WGS sequence"/>
</dbReference>
<sequence>MCSRATADKTSALGHRISNRGVTPYRGGVPHGSWDFADDFDQTDVDRSTWLTSYLPAWSSRDASTATYAVENSRLTLFIPPTQGLWCPGDHDPPLRVSGLQSGGFSGPVGSTRGQQRFREGQLVREEQPRFEGWLPSSGHVEVRCAMTISPRSMAALWLSGFEDDPAQQQCGELCVVEIFGKDLGPGPSAEVGVGIKAFRDPALRQDFAAPRLPVDVTEMHTYAVDWDDREAVFTVDGAEVRRCANPPTYPMQVMVGVFDFPAWSTGDDDHLVPSLTVDWIRG</sequence>
<evidence type="ECO:0000259" key="1">
    <source>
        <dbReference type="PROSITE" id="PS51762"/>
    </source>
</evidence>
<organism evidence="2 3">
    <name type="scientific">Nocardioides endophyticus</name>
    <dbReference type="NCBI Taxonomy" id="1353775"/>
    <lineage>
        <taxon>Bacteria</taxon>
        <taxon>Bacillati</taxon>
        <taxon>Actinomycetota</taxon>
        <taxon>Actinomycetes</taxon>
        <taxon>Propionibacteriales</taxon>
        <taxon>Nocardioidaceae</taxon>
        <taxon>Nocardioides</taxon>
    </lineage>
</organism>
<dbReference type="InterPro" id="IPR013320">
    <property type="entry name" value="ConA-like_dom_sf"/>
</dbReference>
<protein>
    <recommendedName>
        <fullName evidence="1">GH16 domain-containing protein</fullName>
    </recommendedName>
</protein>
<name>A0ABP8ZJB5_9ACTN</name>
<dbReference type="SUPFAM" id="SSF49899">
    <property type="entry name" value="Concanavalin A-like lectins/glucanases"/>
    <property type="match status" value="1"/>
</dbReference>
<dbReference type="Pfam" id="PF00722">
    <property type="entry name" value="Glyco_hydro_16"/>
    <property type="match status" value="1"/>
</dbReference>
<gene>
    <name evidence="2" type="ORF">GCM10023350_48990</name>
</gene>
<evidence type="ECO:0000313" key="3">
    <source>
        <dbReference type="Proteomes" id="UP001499882"/>
    </source>
</evidence>
<comment type="caution">
    <text evidence="2">The sequence shown here is derived from an EMBL/GenBank/DDBJ whole genome shotgun (WGS) entry which is preliminary data.</text>
</comment>
<dbReference type="PROSITE" id="PS51762">
    <property type="entry name" value="GH16_2"/>
    <property type="match status" value="1"/>
</dbReference>